<evidence type="ECO:0000256" key="5">
    <source>
        <dbReference type="ARBA" id="ARBA00022692"/>
    </source>
</evidence>
<evidence type="ECO:0000256" key="1">
    <source>
        <dbReference type="ARBA" id="ARBA00004141"/>
    </source>
</evidence>
<feature type="transmembrane region" description="Helical" evidence="14">
    <location>
        <begin position="302"/>
        <end position="321"/>
    </location>
</feature>
<feature type="transmembrane region" description="Helical" evidence="14">
    <location>
        <begin position="170"/>
        <end position="191"/>
    </location>
</feature>
<dbReference type="InterPro" id="IPR050599">
    <property type="entry name" value="VDCC_alpha-1_subunit"/>
</dbReference>
<reference evidence="17" key="1">
    <citation type="journal article" date="2019" name="Nat. Commun.">
        <title>Expansion of phycobilisome linker gene families in mesophilic red algae.</title>
        <authorList>
            <person name="Lee J."/>
            <person name="Kim D."/>
            <person name="Bhattacharya D."/>
            <person name="Yoon H.S."/>
        </authorList>
    </citation>
    <scope>NUCLEOTIDE SEQUENCE [LARGE SCALE GENOMIC DNA]</scope>
    <source>
        <strain evidence="17">CCMP 1328</strain>
    </source>
</reference>
<protein>
    <submittedName>
        <fullName evidence="16">Sodium channel protein type 11 subunit alpha</fullName>
    </submittedName>
</protein>
<keyword evidence="9" id="KW-0406">Ion transport</keyword>
<comment type="caution">
    <text evidence="16">The sequence shown here is derived from an EMBL/GenBank/DDBJ whole genome shotgun (WGS) entry which is preliminary data.</text>
</comment>
<evidence type="ECO:0000256" key="2">
    <source>
        <dbReference type="ARBA" id="ARBA00022448"/>
    </source>
</evidence>
<feature type="transmembrane region" description="Helical" evidence="14">
    <location>
        <begin position="1254"/>
        <end position="1276"/>
    </location>
</feature>
<dbReference type="EMBL" id="VRMN01000016">
    <property type="protein sequence ID" value="KAA8491099.1"/>
    <property type="molecule type" value="Genomic_DNA"/>
</dbReference>
<keyword evidence="11" id="KW-0325">Glycoprotein</keyword>
<feature type="transmembrane region" description="Helical" evidence="14">
    <location>
        <begin position="273"/>
        <end position="296"/>
    </location>
</feature>
<dbReference type="Gene3D" id="1.20.120.350">
    <property type="entry name" value="Voltage-gated potassium channels. Chain C"/>
    <property type="match status" value="3"/>
</dbReference>
<feature type="domain" description="Ion transport" evidence="15">
    <location>
        <begin position="869"/>
        <end position="1166"/>
    </location>
</feature>
<dbReference type="Gene3D" id="3.40.50.150">
    <property type="entry name" value="Vaccinia Virus protein VP39"/>
    <property type="match status" value="1"/>
</dbReference>
<feature type="transmembrane region" description="Helical" evidence="14">
    <location>
        <begin position="1360"/>
        <end position="1376"/>
    </location>
</feature>
<feature type="transmembrane region" description="Helical" evidence="14">
    <location>
        <begin position="203"/>
        <end position="221"/>
    </location>
</feature>
<accession>A0A5J4YI43</accession>
<keyword evidence="7" id="KW-0851">Voltage-gated channel</keyword>
<gene>
    <name evidence="16" type="ORF">FVE85_4516</name>
</gene>
<dbReference type="SUPFAM" id="SSF81324">
    <property type="entry name" value="Voltage-gated potassium channels"/>
    <property type="match status" value="4"/>
</dbReference>
<keyword evidence="2" id="KW-0813">Transport</keyword>
<feature type="transmembrane region" description="Helical" evidence="14">
    <location>
        <begin position="1318"/>
        <end position="1340"/>
    </location>
</feature>
<dbReference type="PANTHER" id="PTHR45628">
    <property type="entry name" value="VOLTAGE-DEPENDENT CALCIUM CHANNEL TYPE A SUBUNIT ALPHA-1"/>
    <property type="match status" value="1"/>
</dbReference>
<feature type="transmembrane region" description="Helical" evidence="14">
    <location>
        <begin position="417"/>
        <end position="438"/>
    </location>
</feature>
<dbReference type="InterPro" id="IPR027359">
    <property type="entry name" value="Volt_channel_dom_sf"/>
</dbReference>
<sequence length="1930" mass="215187">MDQDARAEVQEWNKEVSAAATLRALRNVPLSPTRPPTGRAGQESEWPMPAGAPEARRSAAAAGTATAPRAADENVLHEFASPRHLHEEVWYDGLGLVVRPDLARMNDEERWKFVSRFEDFAADARWEWEDHFDIRQEETDDYTMNDRSLFLFGPRNSFRFYCHKISKHTYWYTFCLLHSILAFTMTTLNSPSRQQYTQAYKGVLYYCLAFFTVDVLMKVIAQGLYVRAPSAKARRIYGKPFLWHNWNILDLVTVVLGFASITRNLSPLSIRILYVIHACEYFNVFPAAYGFMRVLLNTFLDLAGSVLQVLVIVLVLGVFMFSSLRGSMHNFCNNGRFVFVNPRLLERVMCGGVECPTLPNAQCTWRFNESSPLFPSPGFGQFNFDNLFFGSLATYVISTGQDWSTYARLQMDGGSSWLAILYVTIVLLGTGLIENGILVQVMNSYALDQRKALAKAQMTSRNGYFLVNADKRKSEQFADIEGKWDLLLALYSAVAEALHKRIGSLTDAIYYFVFVPPRIYVYDLLMASVVLLNTVALCLTTASADANRLHILDTINTVCGALFIADTSLQIIGRGLLAVLSSAFGWLDLIVVITTILSWTLEGSFVALSALRVLRILAIFKYFEAGSIHDFWRSAAKTCNILPFTMAFVCILASIGMSAFGPTEKSLSGDLCLPESPLGSLCSPLPWTRYWVSMLNVFILFSQYGWSESMYRAMNQTLWISFTYFVAAMFLLTSLVLGFMVAIVFTEYARLQGERDINAQRRESNDTTGLSDTVAIPFARWIRRSEHFQSFVTRLKEFTGMDRDRGAADVDVMFYEKNKVDSCATANESPPPAPLDREKLDGERKQDSHLQQVLGWGRVRLWHPYTSALVIASGSIAAAFFHDGMSDSEWYNLRLTQVIVLGLWTVDTALFVALCIASDVLPSNTSKAGSIAFATCVWLIFLIDVIFLFARPLTNITALIALRSVRPLRALQICSRLRRPSYALLRALPEFLGVWALWAVVTLVFAIMGVSFFGGQFSYCSCGQSLFESLDPALGNSSDAAAQRAFSAAEFFEPVLQVETLTRQAQDLECNVSSLVGLSNASTECEAMGGEWLTFRSNFDTVPNAFLTLCGITTLDAWVQIMLVGMAATGQGKQPSKNQNAEAAFFFVIYVLFSLFVWSISLAILVCSCGRIMDITAVHSDSTFLTAGQRRRRLERQIYFGLNLRAAPAKPYFRTLATSGAEFSSSFLNVSTPPLAAFERFRLKMYAISTKRRFALLVKFAVVVALVEIAVMIFPMTEPIRYARIGLLSLVVLVLGGEVIVKLFSFGIRGYFSQASNWLDLCLVILTALSLAFLCEPFMYDDLNLSSSGAGSDSWSFEPFLFVAGLFRSLYVLRLVRGVRRLPLYTKSLYFSLPGFQNVCIFIALETFSLALLGMGLFSAVSPSQVRGVIGAGITNVSNFSTLGNAWFTVLQIATGDSWTLIMYDIMSVPGYIAAWVYFLLAILVLYVLSWNLFLLVCLEGYSFTIGKDDTQLHDTDYVNFGLTWMTFDPLAELEISVWSDFEKLVRSLQPPLGLQPQTASDLFEFLQDFEPEAGKSGTITYLQSVSGLIHCMHERHRRDDELGLHRASAADAHSEDSSKEGEYALTFTERVDRTDRPVNPMPVRWPFVVKHLAAVRIQCAVKQYMRLRGQSVHVPVPVNVGRESGDSGSQGSFRSFRSGKVLSSVGCATGQTVAYLATCCRRVVGADKSQSDLSIARQRHPALQFESVDATSAESLTRLRDMVLRHGAPRAGSDDKCDAAIDVVFLDLGGIRPLEDYMPLMHLVDNTLQPRRALVIKSLYLARNAKLRDELCTDSPLSSGTNPTVKSIRRRVVQEAALRQLLSLNAQFELASIADAESDRSAATRFEKFRAGAGRECHGALLMALFAVRTSTVSESKLAHLCFRSLQRL</sequence>
<feature type="transmembrane region" description="Helical" evidence="14">
    <location>
        <begin position="241"/>
        <end position="261"/>
    </location>
</feature>
<organism evidence="16 17">
    <name type="scientific">Porphyridium purpureum</name>
    <name type="common">Red alga</name>
    <name type="synonym">Porphyridium cruentum</name>
    <dbReference type="NCBI Taxonomy" id="35688"/>
    <lineage>
        <taxon>Eukaryota</taxon>
        <taxon>Rhodophyta</taxon>
        <taxon>Bangiophyceae</taxon>
        <taxon>Porphyridiales</taxon>
        <taxon>Porphyridiaceae</taxon>
        <taxon>Porphyridium</taxon>
    </lineage>
</organism>
<evidence type="ECO:0000256" key="4">
    <source>
        <dbReference type="ARBA" id="ARBA00022673"/>
    </source>
</evidence>
<keyword evidence="6" id="KW-0106">Calcium</keyword>
<evidence type="ECO:0000256" key="12">
    <source>
        <dbReference type="ARBA" id="ARBA00023303"/>
    </source>
</evidence>
<evidence type="ECO:0000256" key="9">
    <source>
        <dbReference type="ARBA" id="ARBA00023065"/>
    </source>
</evidence>
<proteinExistence type="predicted"/>
<feature type="domain" description="Ion transport" evidence="15">
    <location>
        <begin position="521"/>
        <end position="753"/>
    </location>
</feature>
<feature type="region of interest" description="Disordered" evidence="13">
    <location>
        <begin position="823"/>
        <end position="843"/>
    </location>
</feature>
<feature type="transmembrane region" description="Helical" evidence="14">
    <location>
        <begin position="519"/>
        <end position="539"/>
    </location>
</feature>
<feature type="region of interest" description="Disordered" evidence="13">
    <location>
        <begin position="23"/>
        <end position="69"/>
    </location>
</feature>
<comment type="subcellular location">
    <subcellularLocation>
        <location evidence="1">Membrane</location>
        <topology evidence="1">Multi-pass membrane protein</topology>
    </subcellularLocation>
</comment>
<dbReference type="OMA" id="STECEAM"/>
<feature type="transmembrane region" description="Helical" evidence="14">
    <location>
        <begin position="641"/>
        <end position="661"/>
    </location>
</feature>
<dbReference type="OrthoDB" id="416585at2759"/>
<dbReference type="GO" id="GO:0098703">
    <property type="term" value="P:calcium ion import across plasma membrane"/>
    <property type="evidence" value="ECO:0007669"/>
    <property type="project" value="TreeGrafter"/>
</dbReference>
<feature type="transmembrane region" description="Helical" evidence="14">
    <location>
        <begin position="862"/>
        <end position="881"/>
    </location>
</feature>
<dbReference type="InterPro" id="IPR029063">
    <property type="entry name" value="SAM-dependent_MTases_sf"/>
</dbReference>
<evidence type="ECO:0000256" key="6">
    <source>
        <dbReference type="ARBA" id="ARBA00022837"/>
    </source>
</evidence>
<evidence type="ECO:0000256" key="14">
    <source>
        <dbReference type="SAM" id="Phobius"/>
    </source>
</evidence>
<keyword evidence="3" id="KW-0109">Calcium transport</keyword>
<feature type="transmembrane region" description="Helical" evidence="14">
    <location>
        <begin position="1143"/>
        <end position="1166"/>
    </location>
</feature>
<feature type="domain" description="Ion transport" evidence="15">
    <location>
        <begin position="1254"/>
        <end position="1496"/>
    </location>
</feature>
<feature type="transmembrane region" description="Helical" evidence="14">
    <location>
        <begin position="1396"/>
        <end position="1418"/>
    </location>
</feature>
<dbReference type="SUPFAM" id="SSF53335">
    <property type="entry name" value="S-adenosyl-L-methionine-dependent methyltransferases"/>
    <property type="match status" value="1"/>
</dbReference>
<dbReference type="GO" id="GO:0005891">
    <property type="term" value="C:voltage-gated calcium channel complex"/>
    <property type="evidence" value="ECO:0007669"/>
    <property type="project" value="TreeGrafter"/>
</dbReference>
<dbReference type="PANTHER" id="PTHR45628:SF7">
    <property type="entry name" value="VOLTAGE-DEPENDENT CALCIUM CHANNEL TYPE A SUBUNIT ALPHA-1"/>
    <property type="match status" value="1"/>
</dbReference>
<keyword evidence="4" id="KW-0107">Calcium channel</keyword>
<keyword evidence="8 14" id="KW-1133">Transmembrane helix</keyword>
<dbReference type="InterPro" id="IPR005821">
    <property type="entry name" value="Ion_trans_dom"/>
</dbReference>
<evidence type="ECO:0000256" key="13">
    <source>
        <dbReference type="SAM" id="MobiDB-lite"/>
    </source>
</evidence>
<keyword evidence="17" id="KW-1185">Reference proteome</keyword>
<feature type="transmembrane region" description="Helical" evidence="14">
    <location>
        <begin position="928"/>
        <end position="950"/>
    </location>
</feature>
<keyword evidence="5 14" id="KW-0812">Transmembrane</keyword>
<evidence type="ECO:0000256" key="3">
    <source>
        <dbReference type="ARBA" id="ARBA00022568"/>
    </source>
</evidence>
<feature type="transmembrane region" description="Helical" evidence="14">
    <location>
        <begin position="893"/>
        <end position="916"/>
    </location>
</feature>
<feature type="transmembrane region" description="Helical" evidence="14">
    <location>
        <begin position="991"/>
        <end position="1014"/>
    </location>
</feature>
<evidence type="ECO:0000313" key="16">
    <source>
        <dbReference type="EMBL" id="KAA8491099.1"/>
    </source>
</evidence>
<keyword evidence="10 14" id="KW-0472">Membrane</keyword>
<dbReference type="Pfam" id="PF00520">
    <property type="entry name" value="Ion_trans"/>
    <property type="match status" value="4"/>
</dbReference>
<evidence type="ECO:0000256" key="10">
    <source>
        <dbReference type="ARBA" id="ARBA00023136"/>
    </source>
</evidence>
<evidence type="ECO:0000256" key="11">
    <source>
        <dbReference type="ARBA" id="ARBA00023180"/>
    </source>
</evidence>
<evidence type="ECO:0000259" key="15">
    <source>
        <dbReference type="Pfam" id="PF00520"/>
    </source>
</evidence>
<evidence type="ECO:0000313" key="17">
    <source>
        <dbReference type="Proteomes" id="UP000324585"/>
    </source>
</evidence>
<feature type="transmembrane region" description="Helical" evidence="14">
    <location>
        <begin position="1282"/>
        <end position="1306"/>
    </location>
</feature>
<evidence type="ECO:0000256" key="8">
    <source>
        <dbReference type="ARBA" id="ARBA00022989"/>
    </source>
</evidence>
<dbReference type="Gene3D" id="1.10.287.70">
    <property type="match status" value="4"/>
</dbReference>
<feature type="transmembrane region" description="Helical" evidence="14">
    <location>
        <begin position="718"/>
        <end position="745"/>
    </location>
</feature>
<evidence type="ECO:0000256" key="7">
    <source>
        <dbReference type="ARBA" id="ARBA00022882"/>
    </source>
</evidence>
<feature type="compositionally biased region" description="Low complexity" evidence="13">
    <location>
        <begin position="49"/>
        <end position="69"/>
    </location>
</feature>
<name>A0A5J4YI43_PORPP</name>
<dbReference type="GO" id="GO:0008331">
    <property type="term" value="F:high voltage-gated calcium channel activity"/>
    <property type="evidence" value="ECO:0007669"/>
    <property type="project" value="TreeGrafter"/>
</dbReference>
<keyword evidence="12 16" id="KW-0407">Ion channel</keyword>
<feature type="domain" description="Ion transport" evidence="15">
    <location>
        <begin position="168"/>
        <end position="451"/>
    </location>
</feature>
<dbReference type="Proteomes" id="UP000324585">
    <property type="component" value="Unassembled WGS sequence"/>
</dbReference>
<feature type="transmembrane region" description="Helical" evidence="14">
    <location>
        <begin position="1473"/>
        <end position="1499"/>
    </location>
</feature>